<reference evidence="5 6" key="1">
    <citation type="journal article" date="2015" name="Fungal Genet. Biol.">
        <title>Evolution of novel wood decay mechanisms in Agaricales revealed by the genome sequences of Fistulina hepatica and Cylindrobasidium torrendii.</title>
        <authorList>
            <person name="Floudas D."/>
            <person name="Held B.W."/>
            <person name="Riley R."/>
            <person name="Nagy L.G."/>
            <person name="Koehler G."/>
            <person name="Ransdell A.S."/>
            <person name="Younus H."/>
            <person name="Chow J."/>
            <person name="Chiniquy J."/>
            <person name="Lipzen A."/>
            <person name="Tritt A."/>
            <person name="Sun H."/>
            <person name="Haridas S."/>
            <person name="LaButti K."/>
            <person name="Ohm R.A."/>
            <person name="Kues U."/>
            <person name="Blanchette R.A."/>
            <person name="Grigoriev I.V."/>
            <person name="Minto R.E."/>
            <person name="Hibbett D.S."/>
        </authorList>
    </citation>
    <scope>NUCLEOTIDE SEQUENCE [LARGE SCALE GENOMIC DNA]</scope>
    <source>
        <strain evidence="5 6">FP15055 ss-10</strain>
    </source>
</reference>
<comment type="similarity">
    <text evidence="1">Belongs to the gamma-glutamylcyclotransferase family.</text>
</comment>
<dbReference type="STRING" id="1314674.A0A0D7BLS2"/>
<protein>
    <recommendedName>
        <fullName evidence="3">Putative gamma-glutamylcyclotransferase</fullName>
    </recommendedName>
</protein>
<dbReference type="InterPro" id="IPR009288">
    <property type="entry name" value="AIG2-like_dom"/>
</dbReference>
<dbReference type="Proteomes" id="UP000054007">
    <property type="component" value="Unassembled WGS sequence"/>
</dbReference>
<proteinExistence type="inferred from homology"/>
<dbReference type="SUPFAM" id="SSF110857">
    <property type="entry name" value="Gamma-glutamyl cyclotransferase-like"/>
    <property type="match status" value="1"/>
</dbReference>
<dbReference type="OrthoDB" id="1044435at2759"/>
<dbReference type="InterPro" id="IPR045038">
    <property type="entry name" value="AIG2-like"/>
</dbReference>
<dbReference type="PANTHER" id="PTHR31544">
    <property type="entry name" value="AIG2-LIKE PROTEIN D"/>
    <property type="match status" value="1"/>
</dbReference>
<dbReference type="AlphaFoldDB" id="A0A0D7BLS2"/>
<organism evidence="5 6">
    <name type="scientific">Cylindrobasidium torrendii FP15055 ss-10</name>
    <dbReference type="NCBI Taxonomy" id="1314674"/>
    <lineage>
        <taxon>Eukaryota</taxon>
        <taxon>Fungi</taxon>
        <taxon>Dikarya</taxon>
        <taxon>Basidiomycota</taxon>
        <taxon>Agaricomycotina</taxon>
        <taxon>Agaricomycetes</taxon>
        <taxon>Agaricomycetidae</taxon>
        <taxon>Agaricales</taxon>
        <taxon>Marasmiineae</taxon>
        <taxon>Physalacriaceae</taxon>
        <taxon>Cylindrobasidium</taxon>
    </lineage>
</organism>
<name>A0A0D7BLS2_9AGAR</name>
<dbReference type="Pfam" id="PF06094">
    <property type="entry name" value="GGACT"/>
    <property type="match status" value="1"/>
</dbReference>
<dbReference type="InterPro" id="IPR013024">
    <property type="entry name" value="GGCT-like"/>
</dbReference>
<dbReference type="GO" id="GO:0016740">
    <property type="term" value="F:transferase activity"/>
    <property type="evidence" value="ECO:0007669"/>
    <property type="project" value="UniProtKB-KW"/>
</dbReference>
<dbReference type="EMBL" id="KN880453">
    <property type="protein sequence ID" value="KIY71508.1"/>
    <property type="molecule type" value="Genomic_DNA"/>
</dbReference>
<evidence type="ECO:0000313" key="5">
    <source>
        <dbReference type="EMBL" id="KIY71508.1"/>
    </source>
</evidence>
<accession>A0A0D7BLS2</accession>
<evidence type="ECO:0000256" key="1">
    <source>
        <dbReference type="ARBA" id="ARBA00008861"/>
    </source>
</evidence>
<evidence type="ECO:0000313" key="6">
    <source>
        <dbReference type="Proteomes" id="UP000054007"/>
    </source>
</evidence>
<dbReference type="PANTHER" id="PTHR31544:SF2">
    <property type="entry name" value="AIG2-LIKE PROTEIN D"/>
    <property type="match status" value="1"/>
</dbReference>
<feature type="domain" description="Gamma-glutamylcyclotransferase AIG2-like" evidence="4">
    <location>
        <begin position="10"/>
        <end position="118"/>
    </location>
</feature>
<sequence length="186" mass="20798">MASSDSRSAFFYGTLMHPKILTEVIQNKGSHLAVTPAVLLDHTRHAVKYADYPGVIPVEKTKAQFERLHNLTRDEGSVRGTLVTGLTASDMKFLDEFEGDEYNKQVVEVHPLGDPEPIDLAIDDKSLIPAHPPPLPQPDELRSGVPAEVYIYADATNLEAQLWSLEDFVRDKAKKWYSGPVESRWS</sequence>
<evidence type="ECO:0000256" key="3">
    <source>
        <dbReference type="ARBA" id="ARBA00030602"/>
    </source>
</evidence>
<dbReference type="InterPro" id="IPR036568">
    <property type="entry name" value="GGCT-like_sf"/>
</dbReference>
<dbReference type="Gene3D" id="3.10.490.10">
    <property type="entry name" value="Gamma-glutamyl cyclotransferase-like"/>
    <property type="match status" value="1"/>
</dbReference>
<evidence type="ECO:0000259" key="4">
    <source>
        <dbReference type="Pfam" id="PF06094"/>
    </source>
</evidence>
<keyword evidence="2" id="KW-0808">Transferase</keyword>
<dbReference type="CDD" id="cd06661">
    <property type="entry name" value="GGCT_like"/>
    <property type="match status" value="1"/>
</dbReference>
<gene>
    <name evidence="5" type="ORF">CYLTODRAFT_418744</name>
</gene>
<evidence type="ECO:0000256" key="2">
    <source>
        <dbReference type="ARBA" id="ARBA00022679"/>
    </source>
</evidence>
<keyword evidence="6" id="KW-1185">Reference proteome</keyword>